<dbReference type="Gramene" id="GBG68049">
    <property type="protein sequence ID" value="GBG68049"/>
    <property type="gene ID" value="CBR_g1170"/>
</dbReference>
<comment type="caution">
    <text evidence="1">The sequence shown here is derived from an EMBL/GenBank/DDBJ whole genome shotgun (WGS) entry which is preliminary data.</text>
</comment>
<sequence length="559" mass="61667">MGTNAGPEIANLTLYWDEAQYVDNLQRVDPSAASRYAFTYRFIDDVLTFDCLPPSSAHYGLEWKETTAADGSCTFLGAKLQTRADGSLRLSVFDKTVAWDFPVIRYPSATSNIPSHQPAGVFTGQLTRFEQICDNWRDFKTAATMLVRRLLSRGHAPSTLARIDGLEKEEERGGNTVGLMFGGQSSCHTVKPTFLTGIDGLEEEEERGGNTVGLMFGGQSSCQTVKPTFLTGIDGLEEEEERGRNTVGLDFLSAFHGSVFEKYHVLPLQLATMSASSVIGESPVKLQMCHRGEDLPLALGFALIEFAISHCPRLFVRMFSRSGMDVTHECDETVAQKLFELCKAVADINCFHSFLALAQLIDFDLVGIDDKHLPLRMLLTSLPGDGWFAEVRDRESGSLFATATRGNKKGQTLLEIVGLSIVEERYKPHGDVPTMLGRVTACKHERIDRQSVDENADVILYIEDCCSEGLVSSTIGSEEMRSLYHLREASFIKRVGHSIFYSGNSEFERLLPVAASLGYLHLSLYCQYVFSGFDPIDSIALQASHINAGRGVAERSPTS</sequence>
<dbReference type="PANTHER" id="PTHR21301:SF10">
    <property type="entry name" value="REVERSE TRANSCRIPTASE DOMAIN-CONTAINING PROTEIN"/>
    <property type="match status" value="1"/>
</dbReference>
<protein>
    <submittedName>
        <fullName evidence="1">Uncharacterized protein</fullName>
    </submittedName>
</protein>
<evidence type="ECO:0000313" key="2">
    <source>
        <dbReference type="Proteomes" id="UP000265515"/>
    </source>
</evidence>
<dbReference type="Proteomes" id="UP000265515">
    <property type="component" value="Unassembled WGS sequence"/>
</dbReference>
<gene>
    <name evidence="1" type="ORF">CBR_g1170</name>
</gene>
<keyword evidence="2" id="KW-1185">Reference proteome</keyword>
<organism evidence="1 2">
    <name type="scientific">Chara braunii</name>
    <name type="common">Braun's stonewort</name>
    <dbReference type="NCBI Taxonomy" id="69332"/>
    <lineage>
        <taxon>Eukaryota</taxon>
        <taxon>Viridiplantae</taxon>
        <taxon>Streptophyta</taxon>
        <taxon>Charophyceae</taxon>
        <taxon>Charales</taxon>
        <taxon>Characeae</taxon>
        <taxon>Chara</taxon>
    </lineage>
</organism>
<name>A0A388KDC9_CHABU</name>
<dbReference type="EMBL" id="BFEA01000095">
    <property type="protein sequence ID" value="GBG68049.1"/>
    <property type="molecule type" value="Genomic_DNA"/>
</dbReference>
<dbReference type="AlphaFoldDB" id="A0A388KDC9"/>
<reference evidence="1 2" key="1">
    <citation type="journal article" date="2018" name="Cell">
        <title>The Chara Genome: Secondary Complexity and Implications for Plant Terrestrialization.</title>
        <authorList>
            <person name="Nishiyama T."/>
            <person name="Sakayama H."/>
            <person name="Vries J.D."/>
            <person name="Buschmann H."/>
            <person name="Saint-Marcoux D."/>
            <person name="Ullrich K.K."/>
            <person name="Haas F.B."/>
            <person name="Vanderstraeten L."/>
            <person name="Becker D."/>
            <person name="Lang D."/>
            <person name="Vosolsobe S."/>
            <person name="Rombauts S."/>
            <person name="Wilhelmsson P.K.I."/>
            <person name="Janitza P."/>
            <person name="Kern R."/>
            <person name="Heyl A."/>
            <person name="Rumpler F."/>
            <person name="Villalobos L.I.A.C."/>
            <person name="Clay J.M."/>
            <person name="Skokan R."/>
            <person name="Toyoda A."/>
            <person name="Suzuki Y."/>
            <person name="Kagoshima H."/>
            <person name="Schijlen E."/>
            <person name="Tajeshwar N."/>
            <person name="Catarino B."/>
            <person name="Hetherington A.J."/>
            <person name="Saltykova A."/>
            <person name="Bonnot C."/>
            <person name="Breuninger H."/>
            <person name="Symeonidi A."/>
            <person name="Radhakrishnan G.V."/>
            <person name="Van Nieuwerburgh F."/>
            <person name="Deforce D."/>
            <person name="Chang C."/>
            <person name="Karol K.G."/>
            <person name="Hedrich R."/>
            <person name="Ulvskov P."/>
            <person name="Glockner G."/>
            <person name="Delwiche C.F."/>
            <person name="Petrasek J."/>
            <person name="Van de Peer Y."/>
            <person name="Friml J."/>
            <person name="Beilby M."/>
            <person name="Dolan L."/>
            <person name="Kohara Y."/>
            <person name="Sugano S."/>
            <person name="Fujiyama A."/>
            <person name="Delaux P.-M."/>
            <person name="Quint M."/>
            <person name="TheiBen G."/>
            <person name="Hagemann M."/>
            <person name="Harholt J."/>
            <person name="Dunand C."/>
            <person name="Zachgo S."/>
            <person name="Langdale J."/>
            <person name="Maumus F."/>
            <person name="Straeten D.V.D."/>
            <person name="Gould S.B."/>
            <person name="Rensing S.A."/>
        </authorList>
    </citation>
    <scope>NUCLEOTIDE SEQUENCE [LARGE SCALE GENOMIC DNA]</scope>
    <source>
        <strain evidence="1 2">S276</strain>
    </source>
</reference>
<evidence type="ECO:0000313" key="1">
    <source>
        <dbReference type="EMBL" id="GBG68049.1"/>
    </source>
</evidence>
<proteinExistence type="predicted"/>
<accession>A0A388KDC9</accession>
<dbReference type="PANTHER" id="PTHR21301">
    <property type="entry name" value="REVERSE TRANSCRIPTASE"/>
    <property type="match status" value="1"/>
</dbReference>